<feature type="region of interest" description="Disordered" evidence="1">
    <location>
        <begin position="1"/>
        <end position="76"/>
    </location>
</feature>
<evidence type="ECO:0000256" key="1">
    <source>
        <dbReference type="SAM" id="MobiDB-lite"/>
    </source>
</evidence>
<dbReference type="EMBL" id="JAWDJR010000001">
    <property type="protein sequence ID" value="KAK9980993.1"/>
    <property type="molecule type" value="Genomic_DNA"/>
</dbReference>
<name>A0AAW2B6B3_CULAL</name>
<dbReference type="Proteomes" id="UP001479290">
    <property type="component" value="Unassembled WGS sequence"/>
</dbReference>
<gene>
    <name evidence="2" type="ORF">ABG768_000567</name>
</gene>
<keyword evidence="3" id="KW-1185">Reference proteome</keyword>
<reference evidence="2 3" key="1">
    <citation type="submission" date="2024-05" db="EMBL/GenBank/DDBJ databases">
        <title>A high-quality chromosomal-level genome assembly of Topmouth culter (Culter alburnus).</title>
        <authorList>
            <person name="Zhao H."/>
        </authorList>
    </citation>
    <scope>NUCLEOTIDE SEQUENCE [LARGE SCALE GENOMIC DNA]</scope>
    <source>
        <strain evidence="2">CATC2023</strain>
        <tissue evidence="2">Muscle</tissue>
    </source>
</reference>
<organism evidence="2 3">
    <name type="scientific">Culter alburnus</name>
    <name type="common">Topmouth culter</name>
    <dbReference type="NCBI Taxonomy" id="194366"/>
    <lineage>
        <taxon>Eukaryota</taxon>
        <taxon>Metazoa</taxon>
        <taxon>Chordata</taxon>
        <taxon>Craniata</taxon>
        <taxon>Vertebrata</taxon>
        <taxon>Euteleostomi</taxon>
        <taxon>Actinopterygii</taxon>
        <taxon>Neopterygii</taxon>
        <taxon>Teleostei</taxon>
        <taxon>Ostariophysi</taxon>
        <taxon>Cypriniformes</taxon>
        <taxon>Xenocyprididae</taxon>
        <taxon>Xenocypridinae</taxon>
        <taxon>Culter</taxon>
    </lineage>
</organism>
<protein>
    <submittedName>
        <fullName evidence="2">Uncharacterized protein</fullName>
    </submittedName>
</protein>
<feature type="non-terminal residue" evidence="2">
    <location>
        <position position="76"/>
    </location>
</feature>
<feature type="compositionally biased region" description="Polar residues" evidence="1">
    <location>
        <begin position="20"/>
        <end position="31"/>
    </location>
</feature>
<sequence length="76" mass="8436">MSAKDKRKKAISDHFYSADHTITSPTDSSSGELPVILPPAPDTPLTSPMPKKNRDKTKLGEKFAKQQKSLVNLEER</sequence>
<evidence type="ECO:0000313" key="3">
    <source>
        <dbReference type="Proteomes" id="UP001479290"/>
    </source>
</evidence>
<comment type="caution">
    <text evidence="2">The sequence shown here is derived from an EMBL/GenBank/DDBJ whole genome shotgun (WGS) entry which is preliminary data.</text>
</comment>
<proteinExistence type="predicted"/>
<accession>A0AAW2B6B3</accession>
<dbReference type="AlphaFoldDB" id="A0AAW2B6B3"/>
<evidence type="ECO:0000313" key="2">
    <source>
        <dbReference type="EMBL" id="KAK9980993.1"/>
    </source>
</evidence>